<dbReference type="PANTHER" id="PTHR39214">
    <property type="entry name" value="MICROBODY (PEROXISOME) BIOGENESIS PROTEIN PEROXIN 8 (EUROFUNG)"/>
    <property type="match status" value="1"/>
</dbReference>
<dbReference type="InterPro" id="IPR055334">
    <property type="entry name" value="PEX8-like"/>
</dbReference>
<proteinExistence type="predicted"/>
<dbReference type="AlphaFoldDB" id="A0A1X7RB50"/>
<evidence type="ECO:0000313" key="1">
    <source>
        <dbReference type="EMBL" id="SMN22897.1"/>
    </source>
</evidence>
<dbReference type="EMBL" id="FXLY01000015">
    <property type="protein sequence ID" value="SMN22897.1"/>
    <property type="molecule type" value="Genomic_DNA"/>
</dbReference>
<organism evidence="1 2">
    <name type="scientific">Maudiozyma saulgeensis</name>
    <dbReference type="NCBI Taxonomy" id="1789683"/>
    <lineage>
        <taxon>Eukaryota</taxon>
        <taxon>Fungi</taxon>
        <taxon>Dikarya</taxon>
        <taxon>Ascomycota</taxon>
        <taxon>Saccharomycotina</taxon>
        <taxon>Saccharomycetes</taxon>
        <taxon>Saccharomycetales</taxon>
        <taxon>Saccharomycetaceae</taxon>
        <taxon>Maudiozyma</taxon>
    </lineage>
</organism>
<sequence length="583" mass="67804">MDPNNVNHLVLLLKSPKSQNINALPAVLNNLVYYIPRIQVESSLVNLVQAFFESPLLIYINPLELFEAGQAIFKWKLQISEPTVKLHTFFSIWNDQFHLCQSWTLPKLSVLCGVLKMKDEFHSLQKAYYVDDSGQLTKMFQEWRKDIFIPLWIQLYNQSFAQDPILTEILTSIYAPVSKRIDLRNKNMIPLWNAISSSCMKILIKYVYRENVNDPKVTFYLDNVNHFTRMLQFSLVETDSQCISDILDDLIKVSLDLSQLELNSVMPNKTYDIPLYSRKFISIILTLRWCLESKNSIPVEWYKKSLIILYNLNYIANDFGTVGFVSYEFVQGVCINGILACKNSIGVTLSLIETFESFVDPSLRYPNKINDSRLIFVLEYIDNINKKITDLDIKFVTDIQFPIISNHLVSRFQEVRESAHTAMVSLLLNGSCSPMILQWKTSHIHDYASMVINQFRSEMLTKDQLQIIFKSIGCCLSSLQTLDRNIVMSVLHQLYRAIVNTPIKDSVQRVELIKCLIYQLPYCHSSHICDWLENVLQLIDQSRLEQQVANEVLDCTWNVVSTMHNDVSLRWWYTNMIPDKCRF</sequence>
<dbReference type="Proteomes" id="UP000196158">
    <property type="component" value="Unassembled WGS sequence"/>
</dbReference>
<accession>A0A1X7RB50</accession>
<keyword evidence="2" id="KW-1185">Reference proteome</keyword>
<dbReference type="OrthoDB" id="2357318at2759"/>
<reference evidence="1 2" key="1">
    <citation type="submission" date="2017-04" db="EMBL/GenBank/DDBJ databases">
        <authorList>
            <person name="Afonso C.L."/>
            <person name="Miller P.J."/>
            <person name="Scott M.A."/>
            <person name="Spackman E."/>
            <person name="Goraichik I."/>
            <person name="Dimitrov K.M."/>
            <person name="Suarez D.L."/>
            <person name="Swayne D.E."/>
        </authorList>
    </citation>
    <scope>NUCLEOTIDE SEQUENCE [LARGE SCALE GENOMIC DNA]</scope>
</reference>
<gene>
    <name evidence="1" type="ORF">KASA_0D00572G</name>
</gene>
<name>A0A1X7RB50_9SACH</name>
<dbReference type="PANTHER" id="PTHR39214:SF1">
    <property type="entry name" value="MICROBODY (PEROXISOME) BIOGENESIS PROTEIN PEROXIN 8 (EUROFUNG)"/>
    <property type="match status" value="1"/>
</dbReference>
<evidence type="ECO:0000313" key="2">
    <source>
        <dbReference type="Proteomes" id="UP000196158"/>
    </source>
</evidence>
<dbReference type="STRING" id="1789683.A0A1X7RB50"/>
<protein>
    <submittedName>
        <fullName evidence="1">Similar to Saccharomyces cerevisiae YGR077C PEX8 Intraperoxisomal organizer of the peroxisomal import machinery</fullName>
    </submittedName>
</protein>